<feature type="transmembrane region" description="Helical" evidence="8">
    <location>
        <begin position="52"/>
        <end position="69"/>
    </location>
</feature>
<evidence type="ECO:0000256" key="7">
    <source>
        <dbReference type="ARBA" id="ARBA00023136"/>
    </source>
</evidence>
<dbReference type="STRING" id="388357.GCA_001580365_03637"/>
<dbReference type="InterPro" id="IPR011541">
    <property type="entry name" value="Ni/Co_transpt_high_affinity"/>
</dbReference>
<evidence type="ECO:0000256" key="6">
    <source>
        <dbReference type="ARBA" id="ARBA00022989"/>
    </source>
</evidence>
<evidence type="ECO:0000313" key="9">
    <source>
        <dbReference type="EMBL" id="GEO97458.1"/>
    </source>
</evidence>
<feature type="transmembrane region" description="Helical" evidence="8">
    <location>
        <begin position="237"/>
        <end position="257"/>
    </location>
</feature>
<feature type="transmembrane region" description="Helical" evidence="8">
    <location>
        <begin position="277"/>
        <end position="304"/>
    </location>
</feature>
<accession>A0A512III7</accession>
<evidence type="ECO:0000256" key="8">
    <source>
        <dbReference type="RuleBase" id="RU362101"/>
    </source>
</evidence>
<feature type="transmembrane region" description="Helical" evidence="8">
    <location>
        <begin position="90"/>
        <end position="115"/>
    </location>
</feature>
<keyword evidence="4" id="KW-0533">Nickel</keyword>
<dbReference type="EMBL" id="BJZS01000130">
    <property type="protein sequence ID" value="GEO97458.1"/>
    <property type="molecule type" value="Genomic_DNA"/>
</dbReference>
<protein>
    <recommendedName>
        <fullName evidence="8">Nickel/cobalt efflux system</fullName>
    </recommendedName>
</protein>
<dbReference type="Proteomes" id="UP000321103">
    <property type="component" value="Unassembled WGS sequence"/>
</dbReference>
<comment type="caution">
    <text evidence="9">The sequence shown here is derived from an EMBL/GenBank/DDBJ whole genome shotgun (WGS) entry which is preliminary data.</text>
</comment>
<evidence type="ECO:0000256" key="3">
    <source>
        <dbReference type="ARBA" id="ARBA00022448"/>
    </source>
</evidence>
<dbReference type="GO" id="GO:0012505">
    <property type="term" value="C:endomembrane system"/>
    <property type="evidence" value="ECO:0007669"/>
    <property type="project" value="UniProtKB-SubCell"/>
</dbReference>
<reference evidence="9 10" key="1">
    <citation type="submission" date="2019-07" db="EMBL/GenBank/DDBJ databases">
        <title>Whole genome shotgun sequence of Kocuria turfanensis NBRC 107627.</title>
        <authorList>
            <person name="Hosoyama A."/>
            <person name="Uohara A."/>
            <person name="Ohji S."/>
            <person name="Ichikawa N."/>
        </authorList>
    </citation>
    <scope>NUCLEOTIDE SEQUENCE [LARGE SCALE GENOMIC DNA]</scope>
    <source>
        <strain evidence="9 10">NBRC 107627</strain>
    </source>
</reference>
<dbReference type="GO" id="GO:0005886">
    <property type="term" value="C:plasma membrane"/>
    <property type="evidence" value="ECO:0007669"/>
    <property type="project" value="UniProtKB-SubCell"/>
</dbReference>
<dbReference type="PANTHER" id="PTHR31611">
    <property type="entry name" value="HIGH-AFFINITY NICKEL TRANSPORT PROTEIN NIC1"/>
    <property type="match status" value="1"/>
</dbReference>
<feature type="transmembrane region" description="Helical" evidence="8">
    <location>
        <begin position="324"/>
        <end position="343"/>
    </location>
</feature>
<dbReference type="Pfam" id="PF03824">
    <property type="entry name" value="NicO"/>
    <property type="match status" value="1"/>
</dbReference>
<keyword evidence="5 8" id="KW-0812">Transmembrane</keyword>
<organism evidence="9 10">
    <name type="scientific">Kocuria turfanensis</name>
    <dbReference type="NCBI Taxonomy" id="388357"/>
    <lineage>
        <taxon>Bacteria</taxon>
        <taxon>Bacillati</taxon>
        <taxon>Actinomycetota</taxon>
        <taxon>Actinomycetes</taxon>
        <taxon>Micrococcales</taxon>
        <taxon>Micrococcaceae</taxon>
        <taxon>Kocuria</taxon>
    </lineage>
</organism>
<keyword evidence="3 8" id="KW-0813">Transport</keyword>
<feature type="transmembrane region" description="Helical" evidence="8">
    <location>
        <begin position="208"/>
        <end position="231"/>
    </location>
</feature>
<evidence type="ECO:0000256" key="2">
    <source>
        <dbReference type="ARBA" id="ARBA00010892"/>
    </source>
</evidence>
<dbReference type="InterPro" id="IPR004688">
    <property type="entry name" value="Ni/Co_transpt"/>
</dbReference>
<evidence type="ECO:0000256" key="1">
    <source>
        <dbReference type="ARBA" id="ARBA00004127"/>
    </source>
</evidence>
<dbReference type="GO" id="GO:0015099">
    <property type="term" value="F:nickel cation transmembrane transporter activity"/>
    <property type="evidence" value="ECO:0007669"/>
    <property type="project" value="UniProtKB-UniRule"/>
</dbReference>
<evidence type="ECO:0000256" key="4">
    <source>
        <dbReference type="ARBA" id="ARBA00022596"/>
    </source>
</evidence>
<comment type="similarity">
    <text evidence="2 8">Belongs to the NiCoT transporter (TC 2.A.52) family.</text>
</comment>
<dbReference type="PANTHER" id="PTHR31611:SF0">
    <property type="entry name" value="HIGH-AFFINITY NICKEL TRANSPORT PROTEIN NIC1"/>
    <property type="match status" value="1"/>
</dbReference>
<proteinExistence type="inferred from homology"/>
<keyword evidence="7 8" id="KW-0472">Membrane</keyword>
<sequence>METPTTEPRPRHQVRSLTGMGATVVGLHVAGWGALFAWLLPAQTAAGANPGVLLGLAVGAYALGVRHAFDADHIAAIDNATRQFLTRGRTTVTTGFWFALGHSSVVVLAVALLALGVETFAQGLADEDSTLRQAAGIWGGTVSGLFLLTAGALNLPVLRSLHRLRRAIGDGPVSEHQFHTHLNRRGVLHRVLHPLARRVDRPVKMYPVGFLFGLGLDTAASISLFVVAGTLAPSLPWYAAMVLPVLFTAGMTAFDSADGLMMARIYSRATGDARRSLDYNIVVTGVSVFIAFLIGGMGLLSVAAELTQPTGGLLEAVTAVDLNFLGITVIAFFALAWMATAATRTANPAPALLRSPGRQRR</sequence>
<feature type="transmembrane region" description="Helical" evidence="8">
    <location>
        <begin position="135"/>
        <end position="158"/>
    </location>
</feature>
<feature type="transmembrane region" description="Helical" evidence="8">
    <location>
        <begin position="21"/>
        <end position="40"/>
    </location>
</feature>
<keyword evidence="10" id="KW-1185">Reference proteome</keyword>
<gene>
    <name evidence="9" type="ORF">KTU01_35810</name>
</gene>
<dbReference type="AlphaFoldDB" id="A0A512III7"/>
<keyword evidence="6 8" id="KW-1133">Transmembrane helix</keyword>
<evidence type="ECO:0000256" key="5">
    <source>
        <dbReference type="ARBA" id="ARBA00022692"/>
    </source>
</evidence>
<name>A0A512III7_9MICC</name>
<comment type="subcellular location">
    <subcellularLocation>
        <location evidence="8">Cell membrane</location>
        <topology evidence="8">Multi-pass membrane protein</topology>
    </subcellularLocation>
    <subcellularLocation>
        <location evidence="1">Endomembrane system</location>
        <topology evidence="1">Multi-pass membrane protein</topology>
    </subcellularLocation>
</comment>
<evidence type="ECO:0000313" key="10">
    <source>
        <dbReference type="Proteomes" id="UP000321103"/>
    </source>
</evidence>